<keyword evidence="2" id="KW-0472">Membrane</keyword>
<keyword evidence="2" id="KW-0812">Transmembrane</keyword>
<reference evidence="3 4" key="1">
    <citation type="journal article" date="2010" name="Stand. Genomic Sci.">
        <title>Complete genome sequence of Ferrimonas balearica type strain (PAT).</title>
        <authorList>
            <person name="Nolan M."/>
            <person name="Sikorski J."/>
            <person name="Davenport K."/>
            <person name="Lucas S."/>
            <person name="Glavina Del Rio T."/>
            <person name="Tice H."/>
            <person name="Cheng J."/>
            <person name="Goodwin L."/>
            <person name="Pitluck S."/>
            <person name="Liolios K."/>
            <person name="Ivanova N."/>
            <person name="Mavromatis K."/>
            <person name="Ovchinnikova G."/>
            <person name="Pati A."/>
            <person name="Chen A."/>
            <person name="Palaniappan K."/>
            <person name="Land M."/>
            <person name="Hauser L."/>
            <person name="Chang Y."/>
            <person name="Jeffries C."/>
            <person name="Tapia R."/>
            <person name="Brettin T."/>
            <person name="Detter J."/>
            <person name="Han C."/>
            <person name="Yasawong M."/>
            <person name="Rohde M."/>
            <person name="Tindall B."/>
            <person name="Goker M."/>
            <person name="Woyke T."/>
            <person name="Bristow J."/>
            <person name="Eisen J."/>
            <person name="Markowitz V."/>
            <person name="Hugenholtz P."/>
            <person name="Kyrpides N."/>
            <person name="Klenk H."/>
            <person name="Lapidus A."/>
        </authorList>
    </citation>
    <scope>NUCLEOTIDE SEQUENCE [LARGE SCALE GENOMIC DNA]</scope>
    <source>
        <strain evidence="4">DSM 9799 / CCM 4581 / KCTC 23876 / PAT</strain>
    </source>
</reference>
<name>E1SS82_FERBD</name>
<dbReference type="eggNOG" id="COG2913">
    <property type="taxonomic scope" value="Bacteria"/>
</dbReference>
<organism evidence="3 4">
    <name type="scientific">Ferrimonas balearica (strain DSM 9799 / CCM 4581 / KCTC 23876 / PAT)</name>
    <dbReference type="NCBI Taxonomy" id="550540"/>
    <lineage>
        <taxon>Bacteria</taxon>
        <taxon>Pseudomonadati</taxon>
        <taxon>Pseudomonadota</taxon>
        <taxon>Gammaproteobacteria</taxon>
        <taxon>Alteromonadales</taxon>
        <taxon>Ferrimonadaceae</taxon>
        <taxon>Ferrimonas</taxon>
    </lineage>
</organism>
<dbReference type="Proteomes" id="UP000006683">
    <property type="component" value="Chromosome"/>
</dbReference>
<keyword evidence="2" id="KW-1133">Transmembrane helix</keyword>
<evidence type="ECO:0000313" key="3">
    <source>
        <dbReference type="EMBL" id="ADN77014.1"/>
    </source>
</evidence>
<dbReference type="InterPro" id="IPR037873">
    <property type="entry name" value="BamE-like"/>
</dbReference>
<gene>
    <name evidence="3" type="ordered locus">Fbal_2812</name>
</gene>
<evidence type="ECO:0008006" key="5">
    <source>
        <dbReference type="Google" id="ProtNLM"/>
    </source>
</evidence>
<dbReference type="OrthoDB" id="6399368at2"/>
<protein>
    <recommendedName>
        <fullName evidence="5">DUF3192 domain-containing protein</fullName>
    </recommendedName>
</protein>
<accession>E1SS82</accession>
<proteinExistence type="predicted"/>
<keyword evidence="1" id="KW-0732">Signal</keyword>
<evidence type="ECO:0000256" key="2">
    <source>
        <dbReference type="SAM" id="Phobius"/>
    </source>
</evidence>
<dbReference type="EMBL" id="CP002209">
    <property type="protein sequence ID" value="ADN77014.1"/>
    <property type="molecule type" value="Genomic_DNA"/>
</dbReference>
<keyword evidence="4" id="KW-1185">Reference proteome</keyword>
<dbReference type="KEGG" id="fbl:Fbal_2812"/>
<dbReference type="GeneID" id="67183031"/>
<dbReference type="AlphaFoldDB" id="E1SS82"/>
<dbReference type="RefSeq" id="WP_013346320.1">
    <property type="nucleotide sequence ID" value="NC_014541.1"/>
</dbReference>
<evidence type="ECO:0000256" key="1">
    <source>
        <dbReference type="ARBA" id="ARBA00022729"/>
    </source>
</evidence>
<dbReference type="HOGENOM" id="CLU_160719_0_0_6"/>
<sequence>MSQGKSRLVPVVAVLLGLYLVFVVVVVSVWEEAPATPDNMDWDDRQKHNVAAIATLEPGLSKAIVLERLGNPDFSEALTDHDGHGIQVLRYRTHRTKGDGETTPDETTPLLFRDGVLFGWGETAFEQLKNGG</sequence>
<dbReference type="Gene3D" id="3.30.1450.10">
    <property type="match status" value="1"/>
</dbReference>
<dbReference type="InterPro" id="IPR021534">
    <property type="entry name" value="DUF3192"/>
</dbReference>
<dbReference type="STRING" id="550540.Fbal_2812"/>
<evidence type="ECO:0000313" key="4">
    <source>
        <dbReference type="Proteomes" id="UP000006683"/>
    </source>
</evidence>
<dbReference type="Pfam" id="PF11399">
    <property type="entry name" value="DUF3192"/>
    <property type="match status" value="1"/>
</dbReference>
<feature type="transmembrane region" description="Helical" evidence="2">
    <location>
        <begin position="7"/>
        <end position="30"/>
    </location>
</feature>